<evidence type="ECO:0000256" key="7">
    <source>
        <dbReference type="ARBA" id="ARBA00040167"/>
    </source>
</evidence>
<dbReference type="GO" id="GO:0006782">
    <property type="term" value="P:protoporphyrinogen IX biosynthetic process"/>
    <property type="evidence" value="ECO:0007669"/>
    <property type="project" value="UniProtKB-UniRule"/>
</dbReference>
<dbReference type="Gene3D" id="3.40.50.10090">
    <property type="match status" value="2"/>
</dbReference>
<evidence type="ECO:0000256" key="2">
    <source>
        <dbReference type="ARBA" id="ARBA00008133"/>
    </source>
</evidence>
<accession>V5C2E5</accession>
<dbReference type="InterPro" id="IPR036108">
    <property type="entry name" value="4pyrrol_syn_uPrphyn_synt_sf"/>
</dbReference>
<evidence type="ECO:0000256" key="6">
    <source>
        <dbReference type="ARBA" id="ARBA00037589"/>
    </source>
</evidence>
<dbReference type="OrthoDB" id="9787650at2"/>
<gene>
    <name evidence="11" type="ORF">MGMO_53c00810</name>
</gene>
<dbReference type="RefSeq" id="WP_023494419.1">
    <property type="nucleotide sequence ID" value="NZ_AYLO01000051.1"/>
</dbReference>
<dbReference type="PANTHER" id="PTHR38042:SF1">
    <property type="entry name" value="UROPORPHYRINOGEN-III SYNTHASE, CHLOROPLASTIC"/>
    <property type="match status" value="1"/>
</dbReference>
<dbReference type="Proteomes" id="UP000017842">
    <property type="component" value="Unassembled WGS sequence"/>
</dbReference>
<dbReference type="UniPathway" id="UPA00251">
    <property type="reaction ID" value="UER00320"/>
</dbReference>
<dbReference type="InterPro" id="IPR039793">
    <property type="entry name" value="UROS/Hem4"/>
</dbReference>
<evidence type="ECO:0000256" key="4">
    <source>
        <dbReference type="ARBA" id="ARBA00023239"/>
    </source>
</evidence>
<keyword evidence="12" id="KW-1185">Reference proteome</keyword>
<reference evidence="11 12" key="1">
    <citation type="journal article" date="2013" name="Genome Announc.">
        <title>Draft Genome Sequence of the Methanotrophic Gammaproteobacterium Methyloglobulus morosus DSM 22980 Strain KoM1.</title>
        <authorList>
            <person name="Poehlein A."/>
            <person name="Deutzmann J.S."/>
            <person name="Daniel R."/>
            <person name="Simeonova D.D."/>
        </authorList>
    </citation>
    <scope>NUCLEOTIDE SEQUENCE [LARGE SCALE GENOMIC DNA]</scope>
    <source>
        <strain evidence="11 12">KoM1</strain>
    </source>
</reference>
<proteinExistence type="inferred from homology"/>
<evidence type="ECO:0000256" key="1">
    <source>
        <dbReference type="ARBA" id="ARBA00004772"/>
    </source>
</evidence>
<dbReference type="Pfam" id="PF02602">
    <property type="entry name" value="HEM4"/>
    <property type="match status" value="1"/>
</dbReference>
<comment type="pathway">
    <text evidence="1 9">Porphyrin-containing compound metabolism; protoporphyrin-IX biosynthesis; coproporphyrinogen-III from 5-aminolevulinate: step 3/4.</text>
</comment>
<dbReference type="EC" id="4.2.1.75" evidence="3 9"/>
<dbReference type="PANTHER" id="PTHR38042">
    <property type="entry name" value="UROPORPHYRINOGEN-III SYNTHASE, CHLOROPLASTIC"/>
    <property type="match status" value="1"/>
</dbReference>
<protein>
    <recommendedName>
        <fullName evidence="7 9">Uroporphyrinogen-III synthase</fullName>
        <ecNumber evidence="3 9">4.2.1.75</ecNumber>
    </recommendedName>
</protein>
<dbReference type="eggNOG" id="COG1587">
    <property type="taxonomic scope" value="Bacteria"/>
</dbReference>
<comment type="similarity">
    <text evidence="2 9">Belongs to the uroporphyrinogen-III synthase family.</text>
</comment>
<dbReference type="InterPro" id="IPR003754">
    <property type="entry name" value="4pyrrol_synth_uPrphyn_synth"/>
</dbReference>
<feature type="domain" description="Tetrapyrrole biosynthesis uroporphyrinogen III synthase" evidence="10">
    <location>
        <begin position="23"/>
        <end position="255"/>
    </location>
</feature>
<evidence type="ECO:0000256" key="3">
    <source>
        <dbReference type="ARBA" id="ARBA00013109"/>
    </source>
</evidence>
<evidence type="ECO:0000256" key="8">
    <source>
        <dbReference type="ARBA" id="ARBA00048617"/>
    </source>
</evidence>
<evidence type="ECO:0000259" key="10">
    <source>
        <dbReference type="Pfam" id="PF02602"/>
    </source>
</evidence>
<name>V5C2E5_9GAMM</name>
<dbReference type="CDD" id="cd06578">
    <property type="entry name" value="HemD"/>
    <property type="match status" value="1"/>
</dbReference>
<evidence type="ECO:0000313" key="11">
    <source>
        <dbReference type="EMBL" id="ESS72622.1"/>
    </source>
</evidence>
<dbReference type="PATRIC" id="fig|1116472.3.peg.1628"/>
<comment type="function">
    <text evidence="6 9">Catalyzes cyclization of the linear tetrapyrrole, hydroxymethylbilane, to the macrocyclic uroporphyrinogen III.</text>
</comment>
<evidence type="ECO:0000313" key="12">
    <source>
        <dbReference type="Proteomes" id="UP000017842"/>
    </source>
</evidence>
<keyword evidence="4 9" id="KW-0456">Lyase</keyword>
<keyword evidence="5 9" id="KW-0627">Porphyrin biosynthesis</keyword>
<organism evidence="11 12">
    <name type="scientific">Methyloglobulus morosus KoM1</name>
    <dbReference type="NCBI Taxonomy" id="1116472"/>
    <lineage>
        <taxon>Bacteria</taxon>
        <taxon>Pseudomonadati</taxon>
        <taxon>Pseudomonadota</taxon>
        <taxon>Gammaproteobacteria</taxon>
        <taxon>Methylococcales</taxon>
        <taxon>Methylococcaceae</taxon>
        <taxon>Methyloglobulus</taxon>
    </lineage>
</organism>
<evidence type="ECO:0000256" key="9">
    <source>
        <dbReference type="RuleBase" id="RU366031"/>
    </source>
</evidence>
<comment type="catalytic activity">
    <reaction evidence="8 9">
        <text>hydroxymethylbilane = uroporphyrinogen III + H2O</text>
        <dbReference type="Rhea" id="RHEA:18965"/>
        <dbReference type="ChEBI" id="CHEBI:15377"/>
        <dbReference type="ChEBI" id="CHEBI:57308"/>
        <dbReference type="ChEBI" id="CHEBI:57845"/>
        <dbReference type="EC" id="4.2.1.75"/>
    </reaction>
</comment>
<dbReference type="GO" id="GO:0004852">
    <property type="term" value="F:uroporphyrinogen-III synthase activity"/>
    <property type="evidence" value="ECO:0007669"/>
    <property type="project" value="UniProtKB-UniRule"/>
</dbReference>
<dbReference type="GO" id="GO:0006780">
    <property type="term" value="P:uroporphyrinogen III biosynthetic process"/>
    <property type="evidence" value="ECO:0007669"/>
    <property type="project" value="UniProtKB-UniRule"/>
</dbReference>
<evidence type="ECO:0000256" key="5">
    <source>
        <dbReference type="ARBA" id="ARBA00023244"/>
    </source>
</evidence>
<dbReference type="STRING" id="1116472.MGMO_53c00810"/>
<dbReference type="SUPFAM" id="SSF69618">
    <property type="entry name" value="HemD-like"/>
    <property type="match status" value="1"/>
</dbReference>
<dbReference type="AlphaFoldDB" id="V5C2E5"/>
<dbReference type="EMBL" id="AYLO01000051">
    <property type="protein sequence ID" value="ESS72622.1"/>
    <property type="molecule type" value="Genomic_DNA"/>
</dbReference>
<comment type="caution">
    <text evidence="11">The sequence shown here is derived from an EMBL/GenBank/DDBJ whole genome shotgun (WGS) entry which is preliminary data.</text>
</comment>
<sequence length="271" mass="29148">MSNALKGLHVLVTRPAHQAENLCQLIEQQGGVAVRFPTLEIVGMESHSGNLPDNLALATKYLSELSNCQWLIFTSANAVNFALKANGGKIAELKAAQLAAIGQATAKALELVGLKVDLIPATGCDSEALLAMPQLQQVDGQDILIVRGQGGRDELANVLRSRGANVGYWEVYRRVMPDIDITEVIGLLEKVLLDVIIVTSFEALRNLLAMLGANYKKKLAMLPLVVISERIGKLAAELGFTQIAVTESPKDQAILDTVISLSGRGNTREQE</sequence>